<keyword evidence="6" id="KW-0472">Membrane</keyword>
<gene>
    <name evidence="8" type="ORF">SAMN05192553_101306</name>
</gene>
<comment type="subcellular location">
    <subcellularLocation>
        <location evidence="1">Cell outer membrane</location>
    </subcellularLocation>
</comment>
<dbReference type="GO" id="GO:0015288">
    <property type="term" value="F:porin activity"/>
    <property type="evidence" value="ECO:0007669"/>
    <property type="project" value="TreeGrafter"/>
</dbReference>
<evidence type="ECO:0000256" key="2">
    <source>
        <dbReference type="ARBA" id="ARBA00007613"/>
    </source>
</evidence>
<dbReference type="Proteomes" id="UP000199403">
    <property type="component" value="Unassembled WGS sequence"/>
</dbReference>
<evidence type="ECO:0000256" key="6">
    <source>
        <dbReference type="ARBA" id="ARBA00023136"/>
    </source>
</evidence>
<protein>
    <submittedName>
        <fullName evidence="8">Outer membrane protein TolC</fullName>
    </submittedName>
</protein>
<keyword evidence="7" id="KW-0998">Cell outer membrane</keyword>
<dbReference type="SUPFAM" id="SSF56954">
    <property type="entry name" value="Outer membrane efflux proteins (OEP)"/>
    <property type="match status" value="1"/>
</dbReference>
<dbReference type="InterPro" id="IPR051906">
    <property type="entry name" value="TolC-like"/>
</dbReference>
<dbReference type="STRING" id="1416801.SAMN05192553_101306"/>
<dbReference type="PANTHER" id="PTHR30026:SF20">
    <property type="entry name" value="OUTER MEMBRANE PROTEIN TOLC"/>
    <property type="match status" value="1"/>
</dbReference>
<dbReference type="GO" id="GO:0009279">
    <property type="term" value="C:cell outer membrane"/>
    <property type="evidence" value="ECO:0007669"/>
    <property type="project" value="UniProtKB-SubCell"/>
</dbReference>
<dbReference type="GO" id="GO:0015562">
    <property type="term" value="F:efflux transmembrane transporter activity"/>
    <property type="evidence" value="ECO:0007669"/>
    <property type="project" value="InterPro"/>
</dbReference>
<dbReference type="RefSeq" id="WP_092168497.1">
    <property type="nucleotide sequence ID" value="NZ_FNZH01000001.1"/>
</dbReference>
<accession>A0A1H6TPW0</accession>
<evidence type="ECO:0000313" key="8">
    <source>
        <dbReference type="EMBL" id="SEI79257.1"/>
    </source>
</evidence>
<evidence type="ECO:0000313" key="9">
    <source>
        <dbReference type="Proteomes" id="UP000199403"/>
    </source>
</evidence>
<dbReference type="Gene3D" id="1.20.1600.10">
    <property type="entry name" value="Outer membrane efflux proteins (OEP)"/>
    <property type="match status" value="1"/>
</dbReference>
<organism evidence="8 9">
    <name type="scientific">Cyclobacterium xiamenense</name>
    <dbReference type="NCBI Taxonomy" id="1297121"/>
    <lineage>
        <taxon>Bacteria</taxon>
        <taxon>Pseudomonadati</taxon>
        <taxon>Bacteroidota</taxon>
        <taxon>Cytophagia</taxon>
        <taxon>Cytophagales</taxon>
        <taxon>Cyclobacteriaceae</taxon>
        <taxon>Cyclobacterium</taxon>
    </lineage>
</organism>
<dbReference type="InterPro" id="IPR003423">
    <property type="entry name" value="OMP_efflux"/>
</dbReference>
<dbReference type="PANTHER" id="PTHR30026">
    <property type="entry name" value="OUTER MEMBRANE PROTEIN TOLC"/>
    <property type="match status" value="1"/>
</dbReference>
<evidence type="ECO:0000256" key="4">
    <source>
        <dbReference type="ARBA" id="ARBA00022452"/>
    </source>
</evidence>
<keyword evidence="5" id="KW-0812">Transmembrane</keyword>
<evidence type="ECO:0000256" key="5">
    <source>
        <dbReference type="ARBA" id="ARBA00022692"/>
    </source>
</evidence>
<dbReference type="Gene3D" id="3.40.50.2300">
    <property type="match status" value="2"/>
</dbReference>
<comment type="similarity">
    <text evidence="2">Belongs to the outer membrane factor (OMF) (TC 1.B.17) family.</text>
</comment>
<evidence type="ECO:0000256" key="3">
    <source>
        <dbReference type="ARBA" id="ARBA00022448"/>
    </source>
</evidence>
<dbReference type="Pfam" id="PF02321">
    <property type="entry name" value="OEP"/>
    <property type="match status" value="2"/>
</dbReference>
<reference evidence="9" key="1">
    <citation type="submission" date="2016-10" db="EMBL/GenBank/DDBJ databases">
        <authorList>
            <person name="Varghese N."/>
            <person name="Submissions S."/>
        </authorList>
    </citation>
    <scope>NUCLEOTIDE SEQUENCE [LARGE SCALE GENOMIC DNA]</scope>
    <source>
        <strain evidence="9">IBRC-M 10761</strain>
    </source>
</reference>
<keyword evidence="4" id="KW-1134">Transmembrane beta strand</keyword>
<dbReference type="GO" id="GO:1990281">
    <property type="term" value="C:efflux pump complex"/>
    <property type="evidence" value="ECO:0007669"/>
    <property type="project" value="TreeGrafter"/>
</dbReference>
<evidence type="ECO:0000256" key="7">
    <source>
        <dbReference type="ARBA" id="ARBA00023237"/>
    </source>
</evidence>
<dbReference type="AlphaFoldDB" id="A0A1H6TPW0"/>
<keyword evidence="3" id="KW-0813">Transport</keyword>
<keyword evidence="9" id="KW-1185">Reference proteome</keyword>
<name>A0A1H6TPW0_9BACT</name>
<dbReference type="EMBL" id="FNZH01000001">
    <property type="protein sequence ID" value="SEI79257.1"/>
    <property type="molecule type" value="Genomic_DNA"/>
</dbReference>
<evidence type="ECO:0000256" key="1">
    <source>
        <dbReference type="ARBA" id="ARBA00004442"/>
    </source>
</evidence>
<sequence>MEKPISLGPLKFISIILTVVFFFEANGQQTFKVGIVSDGAKQGEHLFEGVIKAEISALLSSRYDLSFTEVYTNGNLIEINDEIGAIYAKKQVDVLVGVGVLSSKIISNQRVFPIPSIASIQLFNEDSTNLLLPNARSGIFNYTYIKSPFDIVAGINTLKEICRCSKLAILTHFNLSTLGFSGEDIQIPADTEIEWISLETVLENTVAKIPEDVGGVYILSPLTTYSSKEIEEFFAQLIERKLPSFSMLDVPMLQQGAYAAFAVSDNINKIPRRIAINIEKIAGGENPKDLPVNMESFSNQLVINMETVNKTAKYPNWTLLDNALLVNINRPNTPRILTLKGAIAEGIENNLGYQIEAKQTQINAKDVSLAKSNYLPQLNVESTGFSLDENTVNSSFGTLGSFNWTAGASFSQLIFSEPAMANIAIQKLLFESQRQAQKQSELDVILEVAQRYFTYMQASAVFDLQNNNIRAVNQNLAIAKNKEKVGYSGSSDVYRWQTELDLAKTELYATNAQLKAAGYQLNETLNRPIGDVFSVESSENISQYIEEVTPVFLTLIQDQASFNQFVDFLVNEAQQNLPELQQIQLAIAAQERLLKSNRRSFYMPTLALGAGYDYPIKTVNPGDPLPLPGVEINNLPTWNAGVNVSIPLFAGGSRKYEKQKTKVSLYQLKDQQSDVNNLLELQVRANMEQVNASYNNIRLTKSAAASAENNIEIVRNLYQSGQVDIITLVDAQHSLLGAQLNATNAAYQFMLDFFALQRSIGNYTFLATEAQRAEFLQRFLNFKTN</sequence>
<proteinExistence type="inferred from homology"/>
<dbReference type="OrthoDB" id="9771205at2"/>